<dbReference type="Pfam" id="PF00940">
    <property type="entry name" value="RNA_pol"/>
    <property type="match status" value="1"/>
</dbReference>
<dbReference type="InterPro" id="IPR002885">
    <property type="entry name" value="PPR_rpt"/>
</dbReference>
<dbReference type="InterPro" id="IPR029262">
    <property type="entry name" value="RPOL_N"/>
</dbReference>
<keyword evidence="6" id="KW-0809">Transit peptide</keyword>
<name>A0A7L0T2Z6_PODPO</name>
<dbReference type="Gene3D" id="1.10.1320.10">
    <property type="entry name" value="DNA-directed RNA polymerase, N-terminal domain"/>
    <property type="match status" value="1"/>
</dbReference>
<evidence type="ECO:0000256" key="12">
    <source>
        <dbReference type="PROSITE-ProRule" id="PRU00708"/>
    </source>
</evidence>
<dbReference type="EC" id="2.7.7.6" evidence="13"/>
<dbReference type="SUPFAM" id="SSF56672">
    <property type="entry name" value="DNA/RNA polymerases"/>
    <property type="match status" value="1"/>
</dbReference>
<comment type="subunit">
    <text evidence="11">Homodimer. Component of the mitochondrial transcription initiation complex, composed at least of TFB2M, TFAM and POLRMT. In this complex TFAM recruits POLRMT to the promoter whereas TFB2M induces structural changes in POLRMT to enable promoter opening and trapping of the DNA non-template strand. Upon metabolic stress, forms a complex composed of FOXO3, SIRT3 and mitochondrial RNA polymerase POLRMT; the complex is recruited to mtDNA in a SIRT3-dependent manner. Also forms a complex composed of FOXO3, SIRT3, TFAM and POLRMT. Interacts with TFB1M and TFB2M, leading to the stimulation of transcription. Interacts with TEFM. Interacts with MTRES1.</text>
</comment>
<comment type="function">
    <text evidence="13">DNA-dependent RNA polymerase catalyzes the transcription of DNA into RNA using the four ribonucleoside triphosphates as substrates.</text>
</comment>
<feature type="compositionally biased region" description="Pro residues" evidence="14">
    <location>
        <begin position="739"/>
        <end position="752"/>
    </location>
</feature>
<keyword evidence="7" id="KW-0496">Mitochondrion</keyword>
<dbReference type="PANTHER" id="PTHR10102">
    <property type="entry name" value="DNA-DIRECTED RNA POLYMERASE, MITOCHONDRIAL"/>
    <property type="match status" value="1"/>
</dbReference>
<evidence type="ECO:0000256" key="2">
    <source>
        <dbReference type="ARBA" id="ARBA00009493"/>
    </source>
</evidence>
<dbReference type="GO" id="GO:0001018">
    <property type="term" value="F:mitochondrial promoter sequence-specific DNA binding"/>
    <property type="evidence" value="ECO:0007669"/>
    <property type="project" value="TreeGrafter"/>
</dbReference>
<feature type="repeat" description="PPR" evidence="12">
    <location>
        <begin position="262"/>
        <end position="296"/>
    </location>
</feature>
<evidence type="ECO:0000256" key="4">
    <source>
        <dbReference type="ARBA" id="ARBA00022679"/>
    </source>
</evidence>
<comment type="function">
    <text evidence="10">DNA-dependent RNA polymerase catalyzes the transcription of mitochondrial DNA into RNA using the four ribonucleoside triphosphates as substrates. Component of the mitochondrial transcription initiation complex, composed at least of TFB2M, TFAM and POLRMT that is required for basal transcription of mitochondrial DNA. In this complex, TFAM recruits POLRMT to a specific promoter whereas TFB2M induces structural changes in POLRMT to enable promoter opening and trapping of the DNA non-template strand. Has DNA primase activity. Catalyzes the synthesis of short RNA primers that are necessary for the initiation of lagging-strand DNA synthesis from the origin of light-strand DNA replication (OriL).</text>
</comment>
<dbReference type="PROSITE" id="PS00900">
    <property type="entry name" value="RNA_POL_PHAGE_1"/>
    <property type="match status" value="1"/>
</dbReference>
<dbReference type="InterPro" id="IPR043502">
    <property type="entry name" value="DNA/RNA_pol_sf"/>
</dbReference>
<evidence type="ECO:0000256" key="6">
    <source>
        <dbReference type="ARBA" id="ARBA00022946"/>
    </source>
</evidence>
<evidence type="ECO:0000256" key="9">
    <source>
        <dbReference type="ARBA" id="ARBA00048552"/>
    </source>
</evidence>
<comment type="subcellular location">
    <subcellularLocation>
        <location evidence="1">Mitochondrion</location>
    </subcellularLocation>
</comment>
<feature type="domain" description="DNA-directed RNA polymerase N-terminal" evidence="15">
    <location>
        <begin position="403"/>
        <end position="712"/>
    </location>
</feature>
<keyword evidence="4 13" id="KW-0808">Transferase</keyword>
<reference evidence="16 17" key="1">
    <citation type="submission" date="2019-09" db="EMBL/GenBank/DDBJ databases">
        <title>Bird 10,000 Genomes (B10K) Project - Family phase.</title>
        <authorList>
            <person name="Zhang G."/>
        </authorList>
    </citation>
    <scope>NUCLEOTIDE SEQUENCE [LARGE SCALE GENOMIC DNA]</scope>
    <source>
        <strain evidence="16">B10K-DU-009-04</strain>
        <tissue evidence="16">Mixed tissue sample</tissue>
    </source>
</reference>
<evidence type="ECO:0000256" key="7">
    <source>
        <dbReference type="ARBA" id="ARBA00023128"/>
    </source>
</evidence>
<dbReference type="InterPro" id="IPR011990">
    <property type="entry name" value="TPR-like_helical_dom_sf"/>
</dbReference>
<keyword evidence="17" id="KW-1185">Reference proteome</keyword>
<feature type="non-terminal residue" evidence="16">
    <location>
        <position position="1235"/>
    </location>
</feature>
<accession>A0A7L0T2Z6</accession>
<feature type="non-terminal residue" evidence="16">
    <location>
        <position position="1"/>
    </location>
</feature>
<dbReference type="SMART" id="SM01311">
    <property type="entry name" value="RPOL_N"/>
    <property type="match status" value="1"/>
</dbReference>
<dbReference type="InterPro" id="IPR037159">
    <property type="entry name" value="RNA_POL_N_sf"/>
</dbReference>
<dbReference type="FunFam" id="1.10.150.20:FF:000031">
    <property type="entry name" value="DNA-directed RNA polymerase"/>
    <property type="match status" value="1"/>
</dbReference>
<evidence type="ECO:0000256" key="13">
    <source>
        <dbReference type="RuleBase" id="RU003805"/>
    </source>
</evidence>
<feature type="region of interest" description="Disordered" evidence="14">
    <location>
        <begin position="142"/>
        <end position="169"/>
    </location>
</feature>
<keyword evidence="5 13" id="KW-0548">Nucleotidyltransferase</keyword>
<evidence type="ECO:0000256" key="1">
    <source>
        <dbReference type="ARBA" id="ARBA00004173"/>
    </source>
</evidence>
<dbReference type="GO" id="GO:0034245">
    <property type="term" value="C:mitochondrial DNA-directed RNA polymerase complex"/>
    <property type="evidence" value="ECO:0007669"/>
    <property type="project" value="TreeGrafter"/>
</dbReference>
<dbReference type="AlphaFoldDB" id="A0A7L0T2Z6"/>
<dbReference type="Gene3D" id="1.10.150.20">
    <property type="entry name" value="5' to 3' exonuclease, C-terminal subdomain"/>
    <property type="match status" value="1"/>
</dbReference>
<dbReference type="InterPro" id="IPR002092">
    <property type="entry name" value="DNA-dir_Rpol_phage-type"/>
</dbReference>
<dbReference type="Pfam" id="PF14700">
    <property type="entry name" value="RPOL_N"/>
    <property type="match status" value="1"/>
</dbReference>
<evidence type="ECO:0000259" key="15">
    <source>
        <dbReference type="SMART" id="SM01311"/>
    </source>
</evidence>
<evidence type="ECO:0000256" key="10">
    <source>
        <dbReference type="ARBA" id="ARBA00057821"/>
    </source>
</evidence>
<organism evidence="16 17">
    <name type="scientific">Podilymbus podiceps</name>
    <name type="common">Pied-billed grebe</name>
    <dbReference type="NCBI Taxonomy" id="9252"/>
    <lineage>
        <taxon>Eukaryota</taxon>
        <taxon>Metazoa</taxon>
        <taxon>Chordata</taxon>
        <taxon>Craniata</taxon>
        <taxon>Vertebrata</taxon>
        <taxon>Euteleostomi</taxon>
        <taxon>Archelosauria</taxon>
        <taxon>Archosauria</taxon>
        <taxon>Dinosauria</taxon>
        <taxon>Saurischia</taxon>
        <taxon>Theropoda</taxon>
        <taxon>Coelurosauria</taxon>
        <taxon>Aves</taxon>
        <taxon>Neognathae</taxon>
        <taxon>Neoaves</taxon>
        <taxon>Mirandornithes</taxon>
        <taxon>Podicipediformes</taxon>
        <taxon>Podicipedidae</taxon>
        <taxon>Podilymbus</taxon>
    </lineage>
</organism>
<feature type="region of interest" description="Disordered" evidence="14">
    <location>
        <begin position="739"/>
        <end position="759"/>
    </location>
</feature>
<dbReference type="PROSITE" id="PS00489">
    <property type="entry name" value="RNA_POL_PHAGE_2"/>
    <property type="match status" value="1"/>
</dbReference>
<evidence type="ECO:0000256" key="5">
    <source>
        <dbReference type="ARBA" id="ARBA00022695"/>
    </source>
</evidence>
<comment type="caution">
    <text evidence="16">The sequence shown here is derived from an EMBL/GenBank/DDBJ whole genome shotgun (WGS) entry which is preliminary data.</text>
</comment>
<keyword evidence="8 13" id="KW-0804">Transcription</keyword>
<dbReference type="PROSITE" id="PS51375">
    <property type="entry name" value="PPR"/>
    <property type="match status" value="1"/>
</dbReference>
<dbReference type="GO" id="GO:0006390">
    <property type="term" value="P:mitochondrial transcription"/>
    <property type="evidence" value="ECO:0007669"/>
    <property type="project" value="TreeGrafter"/>
</dbReference>
<evidence type="ECO:0000313" key="17">
    <source>
        <dbReference type="Proteomes" id="UP000555275"/>
    </source>
</evidence>
<dbReference type="FunFam" id="1.10.1320.10:FF:000002">
    <property type="entry name" value="DNA-directed RNA polymerase"/>
    <property type="match status" value="1"/>
</dbReference>
<evidence type="ECO:0000256" key="3">
    <source>
        <dbReference type="ARBA" id="ARBA00022478"/>
    </source>
</evidence>
<dbReference type="FunFam" id="1.10.287.280:FF:000001">
    <property type="entry name" value="DNA-directed RNA polymerase"/>
    <property type="match status" value="1"/>
</dbReference>
<dbReference type="OrthoDB" id="276422at2759"/>
<comment type="catalytic activity">
    <reaction evidence="9 13">
        <text>RNA(n) + a ribonucleoside 5'-triphosphate = RNA(n+1) + diphosphate</text>
        <dbReference type="Rhea" id="RHEA:21248"/>
        <dbReference type="Rhea" id="RHEA-COMP:14527"/>
        <dbReference type="Rhea" id="RHEA-COMP:17342"/>
        <dbReference type="ChEBI" id="CHEBI:33019"/>
        <dbReference type="ChEBI" id="CHEBI:61557"/>
        <dbReference type="ChEBI" id="CHEBI:140395"/>
        <dbReference type="EC" id="2.7.7.6"/>
    </reaction>
</comment>
<gene>
    <name evidence="16" type="primary">Polrmt</name>
    <name evidence="16" type="ORF">PODPOD_R13505</name>
</gene>
<dbReference type="PANTHER" id="PTHR10102:SF0">
    <property type="entry name" value="DNA-DIRECTED RNA POLYMERASE, MITOCHONDRIAL"/>
    <property type="match status" value="1"/>
</dbReference>
<evidence type="ECO:0000256" key="8">
    <source>
        <dbReference type="ARBA" id="ARBA00023163"/>
    </source>
</evidence>
<dbReference type="Gene3D" id="1.25.40.10">
    <property type="entry name" value="Tetratricopeptide repeat domain"/>
    <property type="match status" value="1"/>
</dbReference>
<dbReference type="Proteomes" id="UP000555275">
    <property type="component" value="Unassembled WGS sequence"/>
</dbReference>
<keyword evidence="3 13" id="KW-0240">DNA-directed RNA polymerase</keyword>
<dbReference type="InterPro" id="IPR046950">
    <property type="entry name" value="DNA-dir_Rpol_C_phage-type"/>
</dbReference>
<protein>
    <recommendedName>
        <fullName evidence="13">DNA-directed RNA polymerase</fullName>
        <ecNumber evidence="13">2.7.7.6</ecNumber>
    </recommendedName>
</protein>
<sequence length="1235" mass="139960">AASGARGEASSGSSCLSSAGIPWSVLRNYSSASAKEQARKNAVCERTELLEAVLKARVKQLQGSNVPEVTVNKVEVAPLGNDKHQDQLQKVVAPSPVEEQPAPWGRDESLAHPKTWVEKLKKEKKMYIQQLEVEQKLPGATSQLAVGDQPKAKPKGKAKAKTKDTKSLKVPKAKVAAAWSQSHAGPHGVYAHGKPRVVAVKEGAKAQRPQRVLKDKDSSQHKMLQQTIQSNLECFLFMRQPEEAERFLLLYHSSPAKRRLLNVNAYNIVMRSWARTGHLQRITRLFSMLESVGLRPNLDSYAAVLECMGRNQSSTKAIWRCVQQLKSDGFSVDELFQKCLFEEDEKEKVLGAIRIVQPNYQLPPPPDPQTCTSSLLGDFYSKEMMVSYPKLDFSAQELQERFQQQLEMELGNTVTIESVESTKPLTPQAIKARKLLAALRSQWHDAILQALRKSKDSMSKLKMDSGYNILYPYLCLLPDEEYVGIMLQILNTLSPQGESLAVLARELGSKVYNRYITQRKLRSRQLEKVQEVYEDYICLLAKDSQPGKYLPREYWEKLVAEAGFGPSLNLKDCSWPYMLLMRLGMHLLELLVQTVKVHRNILNSRLESRLIPVLYHIYSFRSSWQVGLIKPHPIFSQIVSDAAETLLTFNSSSIPMLCPPLPWTSPHFGAFVLNDSKLMRIVDGAIQHQLLLEQCPPVNLHPVLDALNQLGNCAWKINQPVLDIIISIFNDKGNEKLDIPPPISEAPRPPAAPGSSSTWNKSQKQELLLCKKKAAEMHSLRMDALYKLSIANYVRDKVFWFPHNMDFRGRTYPCPPYFNHLGNDVTRAILLFAEGRPLGPRGLDWLKIHLINLTGLKKKNALQERLEYANEIMEEILDSADHPLTGRKWWMNTDEPWQALACCMEIAKASRSPDPAAYVSHFPVHQDGSCNGLQHYAALGRDLIGAISVNLMPCSVPQDVYSAVAQQVEEFRKKDAEQGVKIAQVLQGFISRKVVKQTVMTVVYGVTRYGGRLQMEKRLKEIDEFPEEYLWEASHYLVKQVFSVIKEMFSATRDIQNWLTESAKLIAQSGRTVEWVTPLGLPIVQPYYRSKSTVLNCSMQNLSVKSSHSNQKPDTMKQKNAFPPNFIHSLDSTHMMLTALHCLRQGLTFVSVHDCYWTHALTVDIMNQICRQQFVALHSEKILQDLSEFMLEKYCSPGRETRALWQKKLMEQLSNVPRTGDFKLKNVIDSTYFFS</sequence>
<dbReference type="Pfam" id="PF13812">
    <property type="entry name" value="PPR_3"/>
    <property type="match status" value="1"/>
</dbReference>
<dbReference type="GO" id="GO:0003899">
    <property type="term" value="F:DNA-directed RNA polymerase activity"/>
    <property type="evidence" value="ECO:0007669"/>
    <property type="project" value="UniProtKB-EC"/>
</dbReference>
<comment type="similarity">
    <text evidence="2 13">Belongs to the phage and mitochondrial RNA polymerase family.</text>
</comment>
<dbReference type="EMBL" id="VXAO01000636">
    <property type="protein sequence ID" value="NXL48640.1"/>
    <property type="molecule type" value="Genomic_DNA"/>
</dbReference>
<evidence type="ECO:0000256" key="11">
    <source>
        <dbReference type="ARBA" id="ARBA00063316"/>
    </source>
</evidence>
<evidence type="ECO:0000313" key="16">
    <source>
        <dbReference type="EMBL" id="NXL48640.1"/>
    </source>
</evidence>
<evidence type="ECO:0000256" key="14">
    <source>
        <dbReference type="SAM" id="MobiDB-lite"/>
    </source>
</evidence>
<proteinExistence type="inferred from homology"/>
<dbReference type="Gene3D" id="1.10.287.280">
    <property type="match status" value="1"/>
</dbReference>